<dbReference type="AlphaFoldDB" id="A0A3D9SBW7"/>
<protein>
    <submittedName>
        <fullName evidence="1">Uncharacterized protein</fullName>
    </submittedName>
</protein>
<evidence type="ECO:0000313" key="2">
    <source>
        <dbReference type="Proteomes" id="UP000256304"/>
    </source>
</evidence>
<reference evidence="1 2" key="1">
    <citation type="submission" date="2018-08" db="EMBL/GenBank/DDBJ databases">
        <title>Genomic Encyclopedia of Type Strains, Phase III (KMG-III): the genomes of soil and plant-associated and newly described type strains.</title>
        <authorList>
            <person name="Whitman W."/>
        </authorList>
    </citation>
    <scope>NUCLEOTIDE SEQUENCE [LARGE SCALE GENOMIC DNA]</scope>
    <source>
        <strain evidence="1 2">CGMCC 1.10966</strain>
    </source>
</reference>
<organism evidence="1 2">
    <name type="scientific">Paenibacillus taihuensis</name>
    <dbReference type="NCBI Taxonomy" id="1156355"/>
    <lineage>
        <taxon>Bacteria</taxon>
        <taxon>Bacillati</taxon>
        <taxon>Bacillota</taxon>
        <taxon>Bacilli</taxon>
        <taxon>Bacillales</taxon>
        <taxon>Paenibacillaceae</taxon>
        <taxon>Paenibacillus</taxon>
    </lineage>
</organism>
<dbReference type="Proteomes" id="UP000256304">
    <property type="component" value="Unassembled WGS sequence"/>
</dbReference>
<gene>
    <name evidence="1" type="ORF">A8990_108102</name>
</gene>
<sequence length="49" mass="5551">MTLESCKVQSRLRLEIAMVTPVVLRTKVVPNRNFENCAYRAPNASNSQD</sequence>
<dbReference type="EMBL" id="QTTN01000008">
    <property type="protein sequence ID" value="REE88606.1"/>
    <property type="molecule type" value="Genomic_DNA"/>
</dbReference>
<proteinExistence type="predicted"/>
<accession>A0A3D9SBW7</accession>
<comment type="caution">
    <text evidence="1">The sequence shown here is derived from an EMBL/GenBank/DDBJ whole genome shotgun (WGS) entry which is preliminary data.</text>
</comment>
<keyword evidence="2" id="KW-1185">Reference proteome</keyword>
<name>A0A3D9SBW7_9BACL</name>
<evidence type="ECO:0000313" key="1">
    <source>
        <dbReference type="EMBL" id="REE88606.1"/>
    </source>
</evidence>